<dbReference type="Proteomes" id="UP000712281">
    <property type="component" value="Unassembled WGS sequence"/>
</dbReference>
<organism evidence="1 2">
    <name type="scientific">Brassica cretica</name>
    <name type="common">Mustard</name>
    <dbReference type="NCBI Taxonomy" id="69181"/>
    <lineage>
        <taxon>Eukaryota</taxon>
        <taxon>Viridiplantae</taxon>
        <taxon>Streptophyta</taxon>
        <taxon>Embryophyta</taxon>
        <taxon>Tracheophyta</taxon>
        <taxon>Spermatophyta</taxon>
        <taxon>Magnoliopsida</taxon>
        <taxon>eudicotyledons</taxon>
        <taxon>Gunneridae</taxon>
        <taxon>Pentapetalae</taxon>
        <taxon>rosids</taxon>
        <taxon>malvids</taxon>
        <taxon>Brassicales</taxon>
        <taxon>Brassicaceae</taxon>
        <taxon>Brassiceae</taxon>
        <taxon>Brassica</taxon>
    </lineage>
</organism>
<gene>
    <name evidence="1" type="ORF">F2Q68_00039129</name>
</gene>
<proteinExistence type="predicted"/>
<dbReference type="EMBL" id="QGKW02000007">
    <property type="protein sequence ID" value="KAF2619386.1"/>
    <property type="molecule type" value="Genomic_DNA"/>
</dbReference>
<evidence type="ECO:0000313" key="2">
    <source>
        <dbReference type="Proteomes" id="UP000712281"/>
    </source>
</evidence>
<reference evidence="1" key="1">
    <citation type="submission" date="2019-12" db="EMBL/GenBank/DDBJ databases">
        <title>Genome sequencing and annotation of Brassica cretica.</title>
        <authorList>
            <person name="Studholme D.J."/>
            <person name="Sarris P.F."/>
        </authorList>
    </citation>
    <scope>NUCLEOTIDE SEQUENCE</scope>
    <source>
        <strain evidence="1">PFS-001/15</strain>
        <tissue evidence="1">Leaf</tissue>
    </source>
</reference>
<accession>A0A8S9MPH6</accession>
<dbReference type="AlphaFoldDB" id="A0A8S9MPH6"/>
<protein>
    <submittedName>
        <fullName evidence="1">Uncharacterized protein</fullName>
    </submittedName>
</protein>
<name>A0A8S9MPH6_BRACR</name>
<comment type="caution">
    <text evidence="1">The sequence shown here is derived from an EMBL/GenBank/DDBJ whole genome shotgun (WGS) entry which is preliminary data.</text>
</comment>
<sequence>MQGFSNKYLELQVPLCWRDGPAANGGLARTLLLLEQRHLDTLAQMAVGMAGVRPRADAAEVHQVAGPCSVAAWSLGLGGGVGQGGTNDVKAMVKVRECLKWQPHQVRVVLIPEAPVAVFLEPLGAREPGTRLGRRTASVRWKPSITHCRICCLVVLRVLDRMVSACRALRRFVCVLEVVKELDRFVLTLSRQRVFVTDWSRAAAVKSSFRSPFVGL</sequence>
<evidence type="ECO:0000313" key="1">
    <source>
        <dbReference type="EMBL" id="KAF2619386.1"/>
    </source>
</evidence>